<keyword evidence="4 7" id="KW-0472">Membrane</keyword>
<dbReference type="InParanoid" id="W3WL30"/>
<feature type="domain" description="Rhodopsin" evidence="8">
    <location>
        <begin position="31"/>
        <end position="220"/>
    </location>
</feature>
<keyword evidence="3 7" id="KW-1133">Transmembrane helix</keyword>
<dbReference type="PANTHER" id="PTHR33048">
    <property type="entry name" value="PTH11-LIKE INTEGRAL MEMBRANE PROTEIN (AFU_ORTHOLOGUE AFUA_5G11245)"/>
    <property type="match status" value="1"/>
</dbReference>
<name>W3WL30_PESFW</name>
<accession>W3WL30</accession>
<sequence length="302" mass="33434">MAPAFFQDPEEVVCFFVVIFAPIIVAGLTALRFVATRRAHRSPGLEDYMALLGLVTFVLFCLLSLVSTTYGDGRAYDVVAAEDPERYARFQKLVFGALIAFLFNSLFTKLSILALLHRIFGIKQEYAVAIYIVAASQIVWLVAMVILQAVQCRPTAKFWNVTLEGHCIRESVVILISEIPNSASDLVVVFLALCMLRPIQVSSAAKCRLNILFSLGSISILPERFFSRKSPWSFSSLPDWRRGLSVQSSQTPRNMDYNGGGSATDLDLLEALHEPSNGQFQGEASYKGDHSTKVKTSPRPDV</sequence>
<keyword evidence="10" id="KW-1185">Reference proteome</keyword>
<evidence type="ECO:0000256" key="2">
    <source>
        <dbReference type="ARBA" id="ARBA00022692"/>
    </source>
</evidence>
<keyword evidence="2 7" id="KW-0812">Transmembrane</keyword>
<evidence type="ECO:0000256" key="4">
    <source>
        <dbReference type="ARBA" id="ARBA00023136"/>
    </source>
</evidence>
<dbReference type="OrthoDB" id="444631at2759"/>
<feature type="region of interest" description="Disordered" evidence="6">
    <location>
        <begin position="278"/>
        <end position="302"/>
    </location>
</feature>
<evidence type="ECO:0000313" key="9">
    <source>
        <dbReference type="EMBL" id="ETS74454.1"/>
    </source>
</evidence>
<gene>
    <name evidence="9" type="ORF">PFICI_14320</name>
</gene>
<dbReference type="RefSeq" id="XP_007841092.1">
    <property type="nucleotide sequence ID" value="XM_007842901.1"/>
</dbReference>
<feature type="transmembrane region" description="Helical" evidence="7">
    <location>
        <begin position="128"/>
        <end position="150"/>
    </location>
</feature>
<dbReference type="GO" id="GO:0016020">
    <property type="term" value="C:membrane"/>
    <property type="evidence" value="ECO:0007669"/>
    <property type="project" value="UniProtKB-SubCell"/>
</dbReference>
<dbReference type="EMBL" id="KI912120">
    <property type="protein sequence ID" value="ETS74454.1"/>
    <property type="molecule type" value="Genomic_DNA"/>
</dbReference>
<reference evidence="10" key="1">
    <citation type="journal article" date="2015" name="BMC Genomics">
        <title>Genomic and transcriptomic analysis of the endophytic fungus Pestalotiopsis fici reveals its lifestyle and high potential for synthesis of natural products.</title>
        <authorList>
            <person name="Wang X."/>
            <person name="Zhang X."/>
            <person name="Liu L."/>
            <person name="Xiang M."/>
            <person name="Wang W."/>
            <person name="Sun X."/>
            <person name="Che Y."/>
            <person name="Guo L."/>
            <person name="Liu G."/>
            <person name="Guo L."/>
            <person name="Wang C."/>
            <person name="Yin W.B."/>
            <person name="Stadler M."/>
            <person name="Zhang X."/>
            <person name="Liu X."/>
        </authorList>
    </citation>
    <scope>NUCLEOTIDE SEQUENCE [LARGE SCALE GENOMIC DNA]</scope>
    <source>
        <strain evidence="10">W106-1 / CGMCC3.15140</strain>
    </source>
</reference>
<proteinExistence type="inferred from homology"/>
<dbReference type="PANTHER" id="PTHR33048:SF47">
    <property type="entry name" value="INTEGRAL MEMBRANE PROTEIN-RELATED"/>
    <property type="match status" value="1"/>
</dbReference>
<dbReference type="KEGG" id="pfy:PFICI_14320"/>
<dbReference type="Pfam" id="PF20684">
    <property type="entry name" value="Fung_rhodopsin"/>
    <property type="match status" value="1"/>
</dbReference>
<comment type="similarity">
    <text evidence="5">Belongs to the SAT4 family.</text>
</comment>
<evidence type="ECO:0000259" key="8">
    <source>
        <dbReference type="Pfam" id="PF20684"/>
    </source>
</evidence>
<dbReference type="InterPro" id="IPR052337">
    <property type="entry name" value="SAT4-like"/>
</dbReference>
<dbReference type="OMA" id="GHCIRES"/>
<evidence type="ECO:0000256" key="1">
    <source>
        <dbReference type="ARBA" id="ARBA00004141"/>
    </source>
</evidence>
<dbReference type="Proteomes" id="UP000030651">
    <property type="component" value="Unassembled WGS sequence"/>
</dbReference>
<dbReference type="eggNOG" id="ENOG502T6FT">
    <property type="taxonomic scope" value="Eukaryota"/>
</dbReference>
<feature type="compositionally biased region" description="Basic and acidic residues" evidence="6">
    <location>
        <begin position="286"/>
        <end position="302"/>
    </location>
</feature>
<dbReference type="GeneID" id="19279333"/>
<evidence type="ECO:0000256" key="5">
    <source>
        <dbReference type="ARBA" id="ARBA00038359"/>
    </source>
</evidence>
<evidence type="ECO:0000256" key="7">
    <source>
        <dbReference type="SAM" id="Phobius"/>
    </source>
</evidence>
<comment type="subcellular location">
    <subcellularLocation>
        <location evidence="1">Membrane</location>
        <topology evidence="1">Multi-pass membrane protein</topology>
    </subcellularLocation>
</comment>
<evidence type="ECO:0000256" key="6">
    <source>
        <dbReference type="SAM" id="MobiDB-lite"/>
    </source>
</evidence>
<evidence type="ECO:0000256" key="3">
    <source>
        <dbReference type="ARBA" id="ARBA00022989"/>
    </source>
</evidence>
<feature type="transmembrane region" description="Helical" evidence="7">
    <location>
        <begin position="47"/>
        <end position="66"/>
    </location>
</feature>
<protein>
    <recommendedName>
        <fullName evidence="8">Rhodopsin domain-containing protein</fullName>
    </recommendedName>
</protein>
<evidence type="ECO:0000313" key="10">
    <source>
        <dbReference type="Proteomes" id="UP000030651"/>
    </source>
</evidence>
<organism evidence="9 10">
    <name type="scientific">Pestalotiopsis fici (strain W106-1 / CGMCC3.15140)</name>
    <dbReference type="NCBI Taxonomy" id="1229662"/>
    <lineage>
        <taxon>Eukaryota</taxon>
        <taxon>Fungi</taxon>
        <taxon>Dikarya</taxon>
        <taxon>Ascomycota</taxon>
        <taxon>Pezizomycotina</taxon>
        <taxon>Sordariomycetes</taxon>
        <taxon>Xylariomycetidae</taxon>
        <taxon>Amphisphaeriales</taxon>
        <taxon>Sporocadaceae</taxon>
        <taxon>Pestalotiopsis</taxon>
    </lineage>
</organism>
<dbReference type="HOGENOM" id="CLU_921675_0_0_1"/>
<dbReference type="AlphaFoldDB" id="W3WL30"/>
<feature type="transmembrane region" description="Helical" evidence="7">
    <location>
        <begin position="12"/>
        <end position="35"/>
    </location>
</feature>
<feature type="transmembrane region" description="Helical" evidence="7">
    <location>
        <begin position="93"/>
        <end position="116"/>
    </location>
</feature>
<dbReference type="InterPro" id="IPR049326">
    <property type="entry name" value="Rhodopsin_dom_fungi"/>
</dbReference>